<comment type="caution">
    <text evidence="6">The sequence shown here is derived from an EMBL/GenBank/DDBJ whole genome shotgun (WGS) entry which is preliminary data.</text>
</comment>
<dbReference type="RefSeq" id="WP_048477856.1">
    <property type="nucleotide sequence ID" value="NZ_JBIRUD010000015.1"/>
</dbReference>
<evidence type="ECO:0000256" key="4">
    <source>
        <dbReference type="ARBA" id="ARBA00023004"/>
    </source>
</evidence>
<dbReference type="CDD" id="cd14775">
    <property type="entry name" value="TrHb2_O-like"/>
    <property type="match status" value="1"/>
</dbReference>
<evidence type="ECO:0000256" key="1">
    <source>
        <dbReference type="ARBA" id="ARBA00022448"/>
    </source>
</evidence>
<dbReference type="InterPro" id="IPR001486">
    <property type="entry name" value="Hemoglobin_trunc"/>
</dbReference>
<gene>
    <name evidence="6" type="ORF">ACS04_19085</name>
</gene>
<evidence type="ECO:0000313" key="6">
    <source>
        <dbReference type="EMBL" id="KMO96246.1"/>
    </source>
</evidence>
<dbReference type="InterPro" id="IPR012292">
    <property type="entry name" value="Globin/Proto"/>
</dbReference>
<keyword evidence="2 5" id="KW-0349">Heme</keyword>
<dbReference type="Pfam" id="PF01152">
    <property type="entry name" value="Bac_globin"/>
    <property type="match status" value="1"/>
</dbReference>
<dbReference type="SUPFAM" id="SSF46458">
    <property type="entry name" value="Globin-like"/>
    <property type="match status" value="1"/>
</dbReference>
<dbReference type="GO" id="GO:0020037">
    <property type="term" value="F:heme binding"/>
    <property type="evidence" value="ECO:0007669"/>
    <property type="project" value="InterPro"/>
</dbReference>
<accession>A0A0J7AGE5</accession>
<keyword evidence="3 5" id="KW-0479">Metal-binding</keyword>
<dbReference type="EMBL" id="LFML01000074">
    <property type="protein sequence ID" value="KMO96246.1"/>
    <property type="molecule type" value="Genomic_DNA"/>
</dbReference>
<name>A0A0J7AGE5_9ACTN</name>
<dbReference type="GO" id="GO:0046872">
    <property type="term" value="F:metal ion binding"/>
    <property type="evidence" value="ECO:0007669"/>
    <property type="project" value="UniProtKB-KW"/>
</dbReference>
<organism evidence="6 7">
    <name type="scientific">Streptomyces roseus</name>
    <dbReference type="NCBI Taxonomy" id="66430"/>
    <lineage>
        <taxon>Bacteria</taxon>
        <taxon>Bacillati</taxon>
        <taxon>Actinomycetota</taxon>
        <taxon>Actinomycetes</taxon>
        <taxon>Kitasatosporales</taxon>
        <taxon>Streptomycetaceae</taxon>
        <taxon>Streptomyces</taxon>
    </lineage>
</organism>
<dbReference type="AlphaFoldDB" id="A0A0J7AGE5"/>
<feature type="binding site" description="distal binding residue" evidence="5">
    <location>
        <position position="52"/>
    </location>
    <ligand>
        <name>heme</name>
        <dbReference type="ChEBI" id="CHEBI:30413"/>
    </ligand>
    <ligandPart>
        <name>Fe</name>
        <dbReference type="ChEBI" id="CHEBI:18248"/>
    </ligandPart>
</feature>
<dbReference type="PATRIC" id="fig|66430.4.peg.6535"/>
<keyword evidence="4 5" id="KW-0408">Iron</keyword>
<proteinExistence type="predicted"/>
<sequence>MSTTPGTTPTIYEWMGGAEAMNRLTDAFYAHALQDEILAPVFAGMDSEHPRHVAVWLSEVFGGPAQYTAHHGGHQHMATKHLGRGITEQRRRRWVDLLMDTADEVGLPTDPEFRAVFAYYIEWGTRMALIYSGPNPPPVDAAKIPVWSWGQTPPWIPKG</sequence>
<dbReference type="Gene3D" id="1.10.490.10">
    <property type="entry name" value="Globins"/>
    <property type="match status" value="1"/>
</dbReference>
<dbReference type="GO" id="GO:0019825">
    <property type="term" value="F:oxygen binding"/>
    <property type="evidence" value="ECO:0007669"/>
    <property type="project" value="InterPro"/>
</dbReference>
<reference evidence="6 7" key="1">
    <citation type="submission" date="2015-06" db="EMBL/GenBank/DDBJ databases">
        <title>Recapitulation of the evolution of biosynthetic gene clusters reveals hidden chemical diversity on bacterial genomes.</title>
        <authorList>
            <person name="Cruz-Morales P."/>
            <person name="Martinez-Guerrero C."/>
            <person name="Morales-Escalante M.A."/>
            <person name="Yanez-Guerra L.A."/>
            <person name="Kopp J.F."/>
            <person name="Feldmann J."/>
            <person name="Ramos-Aboites H.E."/>
            <person name="Barona-Gomez F."/>
        </authorList>
    </citation>
    <scope>NUCLEOTIDE SEQUENCE [LARGE SCALE GENOMIC DNA]</scope>
    <source>
        <strain evidence="6 7">ATCC 31245</strain>
    </source>
</reference>
<evidence type="ECO:0000256" key="2">
    <source>
        <dbReference type="ARBA" id="ARBA00022617"/>
    </source>
</evidence>
<dbReference type="Proteomes" id="UP000035932">
    <property type="component" value="Unassembled WGS sequence"/>
</dbReference>
<evidence type="ECO:0000256" key="3">
    <source>
        <dbReference type="ARBA" id="ARBA00022723"/>
    </source>
</evidence>
<keyword evidence="1" id="KW-0813">Transport</keyword>
<evidence type="ECO:0000313" key="7">
    <source>
        <dbReference type="Proteomes" id="UP000035932"/>
    </source>
</evidence>
<keyword evidence="7" id="KW-1185">Reference proteome</keyword>
<protein>
    <submittedName>
        <fullName evidence="6">Oxidoreductase</fullName>
    </submittedName>
</protein>
<dbReference type="InterPro" id="IPR009050">
    <property type="entry name" value="Globin-like_sf"/>
</dbReference>
<evidence type="ECO:0000256" key="5">
    <source>
        <dbReference type="PIRSR" id="PIRSR601486-1"/>
    </source>
</evidence>
<dbReference type="STRING" id="66430.ACS04_19085"/>